<protein>
    <recommendedName>
        <fullName evidence="1">Cilia- and flagella-associated protein 69 ARM repeats domain-containing protein</fullName>
    </recommendedName>
</protein>
<dbReference type="AlphaFoldDB" id="A0A8D8W549"/>
<reference evidence="2" key="1">
    <citation type="submission" date="2021-05" db="EMBL/GenBank/DDBJ databases">
        <authorList>
            <person name="Alioto T."/>
            <person name="Alioto T."/>
            <person name="Gomez Garrido J."/>
        </authorList>
    </citation>
    <scope>NUCLEOTIDE SEQUENCE</scope>
</reference>
<organism evidence="2">
    <name type="scientific">Cacopsylla melanoneura</name>
    <dbReference type="NCBI Taxonomy" id="428564"/>
    <lineage>
        <taxon>Eukaryota</taxon>
        <taxon>Metazoa</taxon>
        <taxon>Ecdysozoa</taxon>
        <taxon>Arthropoda</taxon>
        <taxon>Hexapoda</taxon>
        <taxon>Insecta</taxon>
        <taxon>Pterygota</taxon>
        <taxon>Neoptera</taxon>
        <taxon>Paraneoptera</taxon>
        <taxon>Hemiptera</taxon>
        <taxon>Sternorrhyncha</taxon>
        <taxon>Psylloidea</taxon>
        <taxon>Psyllidae</taxon>
        <taxon>Psyllinae</taxon>
        <taxon>Cacopsylla</taxon>
    </lineage>
</organism>
<evidence type="ECO:0000313" key="2">
    <source>
        <dbReference type="EMBL" id="CAG6647387.1"/>
    </source>
</evidence>
<name>A0A8D8W549_9HEMI</name>
<feature type="domain" description="Cilia- and flagella-associated protein 69 ARM repeats" evidence="1">
    <location>
        <begin position="48"/>
        <end position="149"/>
    </location>
</feature>
<dbReference type="Pfam" id="PF21049">
    <property type="entry name" value="CFA69_ARM_rpt"/>
    <property type="match status" value="1"/>
</dbReference>
<proteinExistence type="predicted"/>
<accession>A0A8D8W549</accession>
<sequence>MNHIIQALIGLTQNNLPAQMKHYDDFQIIVDKSVQIIQLDNTLYLFSEQELLTSVAQLVYKSILNNSENRERFLAKGSVTKMIDLIRINCENLHLVVLDIIGYLTDCPPAYPYLFTWYEKISGKRLVSKLCECWRMYDKQCCCSKTERKVKLEEKISSLILDLLGDKESIAEYFDINKQHKIQIDHLDMKDRLTIAMIDDYMKLKID</sequence>
<evidence type="ECO:0000259" key="1">
    <source>
        <dbReference type="Pfam" id="PF21049"/>
    </source>
</evidence>
<dbReference type="EMBL" id="HBUF01146679">
    <property type="protein sequence ID" value="CAG6647387.1"/>
    <property type="molecule type" value="Transcribed_RNA"/>
</dbReference>
<dbReference type="InterPro" id="IPR048733">
    <property type="entry name" value="CFA69_ARM_dom"/>
</dbReference>